<accession>A0ABX1P9C2</accession>
<name>A0ABX1P9C2_9CYAN</name>
<gene>
    <name evidence="1" type="ORF">DP116_16585</name>
</gene>
<evidence type="ECO:0000313" key="2">
    <source>
        <dbReference type="Proteomes" id="UP000718564"/>
    </source>
</evidence>
<dbReference type="Proteomes" id="UP000718564">
    <property type="component" value="Unassembled WGS sequence"/>
</dbReference>
<keyword evidence="2" id="KW-1185">Reference proteome</keyword>
<reference evidence="1 2" key="1">
    <citation type="submission" date="2018-06" db="EMBL/GenBank/DDBJ databases">
        <title>Comparative genomics of Brasilonema spp. strains.</title>
        <authorList>
            <person name="Alvarenga D.O."/>
            <person name="Fiore M.F."/>
            <person name="Varani A.M."/>
        </authorList>
    </citation>
    <scope>NUCLEOTIDE SEQUENCE [LARGE SCALE GENOMIC DNA]</scope>
    <source>
        <strain evidence="1 2">SPC951</strain>
    </source>
</reference>
<sequence>MQTTPLISSVLTGALLLSSLLSFGGKIAQAQRAPRPVSLLTTKCVNSGFGSVNQQDLDVSIGRAVYTSRFYLGPGNRSASITCNIKPEKSSKPGFETLNLGFGMRDNDTKSPSVEVKIYLDGNQAQTRTVSPTQQASLTLDVNNASNVAIEAVCASPNQYCDRVYFFNAALERPIPPPPTKK</sequence>
<evidence type="ECO:0008006" key="3">
    <source>
        <dbReference type="Google" id="ProtNLM"/>
    </source>
</evidence>
<dbReference type="EMBL" id="QMEB01000128">
    <property type="protein sequence ID" value="NMG20980.1"/>
    <property type="molecule type" value="Genomic_DNA"/>
</dbReference>
<dbReference type="Gene3D" id="2.60.120.1060">
    <property type="entry name" value="NPCBM/NEW2 domain"/>
    <property type="match status" value="1"/>
</dbReference>
<dbReference type="RefSeq" id="WP_169156234.1">
    <property type="nucleotide sequence ID" value="NZ_CAWPJE010000120.1"/>
</dbReference>
<dbReference type="InterPro" id="IPR038637">
    <property type="entry name" value="NPCBM_sf"/>
</dbReference>
<organism evidence="1 2">
    <name type="scientific">Brasilonema bromeliae SPC951</name>
    <dbReference type="NCBI Taxonomy" id="385972"/>
    <lineage>
        <taxon>Bacteria</taxon>
        <taxon>Bacillati</taxon>
        <taxon>Cyanobacteriota</taxon>
        <taxon>Cyanophyceae</taxon>
        <taxon>Nostocales</taxon>
        <taxon>Scytonemataceae</taxon>
        <taxon>Brasilonema</taxon>
        <taxon>Bromeliae group (in: Brasilonema)</taxon>
    </lineage>
</organism>
<comment type="caution">
    <text evidence="1">The sequence shown here is derived from an EMBL/GenBank/DDBJ whole genome shotgun (WGS) entry which is preliminary data.</text>
</comment>
<evidence type="ECO:0000313" key="1">
    <source>
        <dbReference type="EMBL" id="NMG20980.1"/>
    </source>
</evidence>
<protein>
    <recommendedName>
        <fullName evidence="3">Glycosyl hydrolase family 98 putative carbohydrate-binding module domain-containing protein</fullName>
    </recommendedName>
</protein>
<proteinExistence type="predicted"/>